<keyword evidence="1" id="KW-1133">Transmembrane helix</keyword>
<comment type="caution">
    <text evidence="2">The sequence shown here is derived from an EMBL/GenBank/DDBJ whole genome shotgun (WGS) entry which is preliminary data.</text>
</comment>
<dbReference type="OrthoDB" id="6151390at2759"/>
<feature type="transmembrane region" description="Helical" evidence="1">
    <location>
        <begin position="584"/>
        <end position="608"/>
    </location>
</feature>
<feature type="transmembrane region" description="Helical" evidence="1">
    <location>
        <begin position="326"/>
        <end position="352"/>
    </location>
</feature>
<feature type="transmembrane region" description="Helical" evidence="1">
    <location>
        <begin position="768"/>
        <end position="792"/>
    </location>
</feature>
<dbReference type="EMBL" id="CAJPWZ010001808">
    <property type="protein sequence ID" value="CAG2224584.1"/>
    <property type="molecule type" value="Genomic_DNA"/>
</dbReference>
<organism evidence="2 3">
    <name type="scientific">Mytilus edulis</name>
    <name type="common">Blue mussel</name>
    <dbReference type="NCBI Taxonomy" id="6550"/>
    <lineage>
        <taxon>Eukaryota</taxon>
        <taxon>Metazoa</taxon>
        <taxon>Spiralia</taxon>
        <taxon>Lophotrochozoa</taxon>
        <taxon>Mollusca</taxon>
        <taxon>Bivalvia</taxon>
        <taxon>Autobranchia</taxon>
        <taxon>Pteriomorphia</taxon>
        <taxon>Mytilida</taxon>
        <taxon>Mytiloidea</taxon>
        <taxon>Mytilidae</taxon>
        <taxon>Mytilinae</taxon>
        <taxon>Mytilus</taxon>
    </lineage>
</organism>
<feature type="transmembrane region" description="Helical" evidence="1">
    <location>
        <begin position="530"/>
        <end position="553"/>
    </location>
</feature>
<feature type="transmembrane region" description="Helical" evidence="1">
    <location>
        <begin position="289"/>
        <end position="314"/>
    </location>
</feature>
<keyword evidence="3" id="KW-1185">Reference proteome</keyword>
<feature type="transmembrane region" description="Helical" evidence="1">
    <location>
        <begin position="86"/>
        <end position="104"/>
    </location>
</feature>
<reference evidence="2" key="1">
    <citation type="submission" date="2021-03" db="EMBL/GenBank/DDBJ databases">
        <authorList>
            <person name="Bekaert M."/>
        </authorList>
    </citation>
    <scope>NUCLEOTIDE SEQUENCE</scope>
</reference>
<feature type="transmembrane region" description="Helical" evidence="1">
    <location>
        <begin position="174"/>
        <end position="193"/>
    </location>
</feature>
<proteinExistence type="predicted"/>
<accession>A0A8S3T217</accession>
<feature type="transmembrane region" description="Helical" evidence="1">
    <location>
        <begin position="615"/>
        <end position="633"/>
    </location>
</feature>
<feature type="transmembrane region" description="Helical" evidence="1">
    <location>
        <begin position="56"/>
        <end position="79"/>
    </location>
</feature>
<evidence type="ECO:0000256" key="1">
    <source>
        <dbReference type="SAM" id="Phobius"/>
    </source>
</evidence>
<keyword evidence="1" id="KW-0472">Membrane</keyword>
<feature type="transmembrane region" description="Helical" evidence="1">
    <location>
        <begin position="244"/>
        <end position="268"/>
    </location>
</feature>
<protein>
    <recommendedName>
        <fullName evidence="4">TSPAN9</fullName>
    </recommendedName>
</protein>
<sequence>MVKINRGRLTISANIILTASLITRTFTFGFIMMLILMKVNNDILNEDVIKIIDIEILAGMPLGTTVKSVVFSFIGVFVLELNVLMSSFMIVVYLINIVNLSIIYDKKTHLNDTLSNYTLAYQATTPYIKHYISYTYWEKTFPNFLKKLGCQNSYPEIYHCGSVYVQKLDTYLEIYIGISVTCIVCQIVTIVAAEYTFRKLEFKEKKPSISENKYYLMLSLKHGIFRSLIIFIKENWNRSKVVVASVLLKIGSLTAGVGLLGLGLTLLGDEFINNSSLKHIFYKLQFHNYYFYDILVGLAAASVVLGTVTSTVAVLGLVGSWKKSPILLVTSTALSLVLHVPRILAVAFWIFFIAKINGGMKFQLSLQQLGYFIPGFGNVITTKWNDMIMTLQCCGVNHSNETHTTQGIIFCCKNAHPRILDSAEYNTISYTSFDYFGGCGGYKTETCAGVILFKTKMFVGWFLAIVLLQIVLEIIGFVFVSKEYLVIMLTESAENPTGATLNAKSVIFRKMFKEIKSFCVSNWKRTKISLLHFISLGCLFIFNTVVLCLAINIRFDKVFGNSDIQELFSRINVMDHTFTSAINTFSIVTVTFSSLSIAVVIFSFIVMALPKWKSVLSFVSAGVLCIVAVANLLQEGLWVIFFNNVSSELEDELMKQFNSTNGGYDYSDKSATHDLSLSFSWNTLFVQAECCGVGPRIESSFKSTYWYVYGDRSAGQRIPVQCCISQTDVFPYSTRTDSNCTTSMLDGYYRSQSCDVAVKERLEIYSTIFIVFMAMIIFVVICCVVTTLLNAIRFKKDTNMMHVRVKADGEEAEIRKDNKTQKENIEDIIELQSIKSMEFEEKVNDKPDKPTDKIKQDVDELTGNDITMLDN</sequence>
<feature type="transmembrane region" description="Helical" evidence="1">
    <location>
        <begin position="458"/>
        <end position="480"/>
    </location>
</feature>
<name>A0A8S3T217_MYTED</name>
<dbReference type="AlphaFoldDB" id="A0A8S3T217"/>
<feature type="transmembrane region" description="Helical" evidence="1">
    <location>
        <begin position="12"/>
        <end position="36"/>
    </location>
</feature>
<dbReference type="Proteomes" id="UP000683360">
    <property type="component" value="Unassembled WGS sequence"/>
</dbReference>
<evidence type="ECO:0000313" key="2">
    <source>
        <dbReference type="EMBL" id="CAG2224584.1"/>
    </source>
</evidence>
<keyword evidence="1" id="KW-0812">Transmembrane</keyword>
<evidence type="ECO:0000313" key="3">
    <source>
        <dbReference type="Proteomes" id="UP000683360"/>
    </source>
</evidence>
<evidence type="ECO:0008006" key="4">
    <source>
        <dbReference type="Google" id="ProtNLM"/>
    </source>
</evidence>
<gene>
    <name evidence="2" type="ORF">MEDL_37776</name>
</gene>